<gene>
    <name evidence="2" type="ORF">ACFSKW_31050</name>
</gene>
<evidence type="ECO:0000259" key="1">
    <source>
        <dbReference type="Pfam" id="PF05050"/>
    </source>
</evidence>
<protein>
    <submittedName>
        <fullName evidence="2">FkbM family methyltransferase</fullName>
    </submittedName>
</protein>
<keyword evidence="2" id="KW-0808">Transferase</keyword>
<dbReference type="Pfam" id="PF05050">
    <property type="entry name" value="Methyltransf_21"/>
    <property type="match status" value="1"/>
</dbReference>
<dbReference type="InterPro" id="IPR052514">
    <property type="entry name" value="SAM-dependent_MTase"/>
</dbReference>
<dbReference type="GO" id="GO:0008168">
    <property type="term" value="F:methyltransferase activity"/>
    <property type="evidence" value="ECO:0007669"/>
    <property type="project" value="UniProtKB-KW"/>
</dbReference>
<dbReference type="SUPFAM" id="SSF53335">
    <property type="entry name" value="S-adenosyl-L-methionine-dependent methyltransferases"/>
    <property type="match status" value="1"/>
</dbReference>
<dbReference type="PANTHER" id="PTHR34203:SF15">
    <property type="entry name" value="SLL1173 PROTEIN"/>
    <property type="match status" value="1"/>
</dbReference>
<evidence type="ECO:0000313" key="2">
    <source>
        <dbReference type="EMBL" id="MFD1935918.1"/>
    </source>
</evidence>
<reference evidence="3" key="1">
    <citation type="journal article" date="2019" name="Int. J. Syst. Evol. Microbiol.">
        <title>The Global Catalogue of Microorganisms (GCM) 10K type strain sequencing project: providing services to taxonomists for standard genome sequencing and annotation.</title>
        <authorList>
            <consortium name="The Broad Institute Genomics Platform"/>
            <consortium name="The Broad Institute Genome Sequencing Center for Infectious Disease"/>
            <person name="Wu L."/>
            <person name="Ma J."/>
        </authorList>
    </citation>
    <scope>NUCLEOTIDE SEQUENCE [LARGE SCALE GENOMIC DNA]</scope>
    <source>
        <strain evidence="3">ICMP 6774ER</strain>
    </source>
</reference>
<dbReference type="Proteomes" id="UP001597368">
    <property type="component" value="Unassembled WGS sequence"/>
</dbReference>
<dbReference type="Gene3D" id="3.40.50.150">
    <property type="entry name" value="Vaccinia Virus protein VP39"/>
    <property type="match status" value="1"/>
</dbReference>
<feature type="domain" description="Methyltransferase FkbM" evidence="1">
    <location>
        <begin position="40"/>
        <end position="199"/>
    </location>
</feature>
<accession>A0ABW4T1U7</accession>
<dbReference type="RefSeq" id="WP_379576028.1">
    <property type="nucleotide sequence ID" value="NZ_JBHUFV010000047.1"/>
</dbReference>
<evidence type="ECO:0000313" key="3">
    <source>
        <dbReference type="Proteomes" id="UP001597368"/>
    </source>
</evidence>
<dbReference type="NCBIfam" id="TIGR01444">
    <property type="entry name" value="fkbM_fam"/>
    <property type="match status" value="1"/>
</dbReference>
<proteinExistence type="predicted"/>
<dbReference type="InterPro" id="IPR006342">
    <property type="entry name" value="FkbM_mtfrase"/>
</dbReference>
<sequence>MSTRLELIAGAFRAGAALALSEPEILGLPQLIRAGDVCFDIGAAYGMYTYPLAALVGPAGQVHSFEPLPNPYRILAAGCRVAAAPRIRATNAALGPEPGAERMTLPFRFGLPIHGWAHLRTGQQRPGRHVSFSSAKTLTVEVRGVDEYCAAAGIDRVAFMKVDVEGFEARVLEGAAEIIGRDRPSLLLEIEDRHLDKYGMRSEDLVEPLLGSGYLMYAWSRRGWARVRAVTTARRNYLFAEEGRLTGRPGWSRCRP</sequence>
<dbReference type="PANTHER" id="PTHR34203">
    <property type="entry name" value="METHYLTRANSFERASE, FKBM FAMILY PROTEIN"/>
    <property type="match status" value="1"/>
</dbReference>
<dbReference type="EMBL" id="JBHUFV010000047">
    <property type="protein sequence ID" value="MFD1935918.1"/>
    <property type="molecule type" value="Genomic_DNA"/>
</dbReference>
<dbReference type="InterPro" id="IPR029063">
    <property type="entry name" value="SAM-dependent_MTases_sf"/>
</dbReference>
<name>A0ABW4T1U7_9ACTN</name>
<keyword evidence="3" id="KW-1185">Reference proteome</keyword>
<dbReference type="GO" id="GO:0032259">
    <property type="term" value="P:methylation"/>
    <property type="evidence" value="ECO:0007669"/>
    <property type="project" value="UniProtKB-KW"/>
</dbReference>
<comment type="caution">
    <text evidence="2">The sequence shown here is derived from an EMBL/GenBank/DDBJ whole genome shotgun (WGS) entry which is preliminary data.</text>
</comment>
<keyword evidence="2" id="KW-0489">Methyltransferase</keyword>
<organism evidence="2 3">
    <name type="scientific">Nonomuraea mangrovi</name>
    <dbReference type="NCBI Taxonomy" id="2316207"/>
    <lineage>
        <taxon>Bacteria</taxon>
        <taxon>Bacillati</taxon>
        <taxon>Actinomycetota</taxon>
        <taxon>Actinomycetes</taxon>
        <taxon>Streptosporangiales</taxon>
        <taxon>Streptosporangiaceae</taxon>
        <taxon>Nonomuraea</taxon>
    </lineage>
</organism>